<dbReference type="SUPFAM" id="SSF51679">
    <property type="entry name" value="Bacterial luciferase-like"/>
    <property type="match status" value="1"/>
</dbReference>
<dbReference type="PANTHER" id="PTHR43244">
    <property type="match status" value="1"/>
</dbReference>
<feature type="domain" description="Luciferase-like" evidence="2">
    <location>
        <begin position="21"/>
        <end position="222"/>
    </location>
</feature>
<keyword evidence="1" id="KW-0560">Oxidoreductase</keyword>
<organism evidence="3 4">
    <name type="scientific">Gordonia mangrovi</name>
    <dbReference type="NCBI Taxonomy" id="2665643"/>
    <lineage>
        <taxon>Bacteria</taxon>
        <taxon>Bacillati</taxon>
        <taxon>Actinomycetota</taxon>
        <taxon>Actinomycetes</taxon>
        <taxon>Mycobacteriales</taxon>
        <taxon>Gordoniaceae</taxon>
        <taxon>Gordonia</taxon>
    </lineage>
</organism>
<dbReference type="CDD" id="cd01097">
    <property type="entry name" value="Tetrahydromethanopterin_reductase"/>
    <property type="match status" value="1"/>
</dbReference>
<keyword evidence="4" id="KW-1185">Reference proteome</keyword>
<evidence type="ECO:0000313" key="4">
    <source>
        <dbReference type="Proteomes" id="UP000475545"/>
    </source>
</evidence>
<dbReference type="Pfam" id="PF00296">
    <property type="entry name" value="Bac_luciferase"/>
    <property type="match status" value="1"/>
</dbReference>
<dbReference type="RefSeq" id="WP_160903612.1">
    <property type="nucleotide sequence ID" value="NZ_CP102850.1"/>
</dbReference>
<dbReference type="EMBL" id="WMBR01000005">
    <property type="protein sequence ID" value="MXP23456.1"/>
    <property type="molecule type" value="Genomic_DNA"/>
</dbReference>
<reference evidence="3 4" key="1">
    <citation type="submission" date="2019-11" db="EMBL/GenBank/DDBJ databases">
        <title>Gordonia sp. nov., a novel actinobacterium isolated from mangrove soil in Hainan.</title>
        <authorList>
            <person name="Huang X."/>
            <person name="Xie Y."/>
            <person name="Chu X."/>
            <person name="Xiao K."/>
        </authorList>
    </citation>
    <scope>NUCLEOTIDE SEQUENCE [LARGE SCALE GENOMIC DNA]</scope>
    <source>
        <strain evidence="3 4">HNM0687</strain>
    </source>
</reference>
<dbReference type="PANTHER" id="PTHR43244:SF1">
    <property type="entry name" value="5,10-METHYLENETETRAHYDROMETHANOPTERIN REDUCTASE"/>
    <property type="match status" value="1"/>
</dbReference>
<dbReference type="GO" id="GO:0016705">
    <property type="term" value="F:oxidoreductase activity, acting on paired donors, with incorporation or reduction of molecular oxygen"/>
    <property type="evidence" value="ECO:0007669"/>
    <property type="project" value="InterPro"/>
</dbReference>
<comment type="caution">
    <text evidence="3">The sequence shown here is derived from an EMBL/GenBank/DDBJ whole genome shotgun (WGS) entry which is preliminary data.</text>
</comment>
<dbReference type="AlphaFoldDB" id="A0A6L7GU33"/>
<proteinExistence type="predicted"/>
<name>A0A6L7GU33_9ACTN</name>
<dbReference type="InterPro" id="IPR036661">
    <property type="entry name" value="Luciferase-like_sf"/>
</dbReference>
<sequence length="295" mass="31979">MSETTVGVVFRPEFTPELLPGAARTADEVGLDELWIFEDCFLNGGISAAAVALANSRRLTVAIGVLPAPMRNVALTAMEIATLCRLYPGRVRIGVGHGVQDWMQQIGAKVASPMTLLREYLTALRALLDGERVTMHGKYVELNDVQLAWPPEQRVELICAATGPKTLRLSGELATATVLASWTTPQMIRDSVVSIDEGRAQRTDTSPHDVITYLQTTFGTNAKDRAIEELRSWGFDVEADLAAYGSPEDVAAAARRWIDAGAGTIVLQPSPDVDINEFVTIAARQVQPLLKALPE</sequence>
<dbReference type="InterPro" id="IPR050564">
    <property type="entry name" value="F420-G6PD/mer"/>
</dbReference>
<dbReference type="Gene3D" id="3.20.20.30">
    <property type="entry name" value="Luciferase-like domain"/>
    <property type="match status" value="1"/>
</dbReference>
<dbReference type="Proteomes" id="UP000475545">
    <property type="component" value="Unassembled WGS sequence"/>
</dbReference>
<gene>
    <name evidence="3" type="ORF">GIY30_19130</name>
</gene>
<accession>A0A6L7GU33</accession>
<evidence type="ECO:0000313" key="3">
    <source>
        <dbReference type="EMBL" id="MXP23456.1"/>
    </source>
</evidence>
<evidence type="ECO:0000259" key="2">
    <source>
        <dbReference type="Pfam" id="PF00296"/>
    </source>
</evidence>
<dbReference type="InterPro" id="IPR011251">
    <property type="entry name" value="Luciferase-like_dom"/>
</dbReference>
<evidence type="ECO:0000256" key="1">
    <source>
        <dbReference type="ARBA" id="ARBA00023002"/>
    </source>
</evidence>
<protein>
    <submittedName>
        <fullName evidence="3">LLM class flavin-dependent oxidoreductase</fullName>
    </submittedName>
</protein>